<evidence type="ECO:0000313" key="6">
    <source>
        <dbReference type="Proteomes" id="UP001597460"/>
    </source>
</evidence>
<keyword evidence="6" id="KW-1185">Reference proteome</keyword>
<organism evidence="5 6">
    <name type="scientific">Gracilimonas halophila</name>
    <dbReference type="NCBI Taxonomy" id="1834464"/>
    <lineage>
        <taxon>Bacteria</taxon>
        <taxon>Pseudomonadati</taxon>
        <taxon>Balneolota</taxon>
        <taxon>Balneolia</taxon>
        <taxon>Balneolales</taxon>
        <taxon>Balneolaceae</taxon>
        <taxon>Gracilimonas</taxon>
    </lineage>
</organism>
<dbReference type="GO" id="GO:0016491">
    <property type="term" value="F:oxidoreductase activity"/>
    <property type="evidence" value="ECO:0007669"/>
    <property type="project" value="UniProtKB-KW"/>
</dbReference>
<dbReference type="InterPro" id="IPR006140">
    <property type="entry name" value="D-isomer_DH_NAD-bd"/>
</dbReference>
<evidence type="ECO:0000256" key="1">
    <source>
        <dbReference type="ARBA" id="ARBA00023002"/>
    </source>
</evidence>
<accession>A0ABW5JEG0</accession>
<sequence length="327" mass="35751">MSSSKPHILITEPIPEKAISYLQKIGEVTVGEKGTYQSAETLINDISSYDALLCMLSTPVSENVLRQGKKLKIVANFAVGYDNIDIKAAQKYNIKVANTPDVLTEACGDYAMGLLLSLSRKLKEAEQYLRDGKFNGWEPLGFLGMELRGRTLGIIGMGRIGQAFAHRARAFGMKIIYHNRSLIAPEIQQKLDATYIPDHKELAAKSDVLSLNCPLTKETHHLVDEALLKLMPEHALLVNISRGAVIDEEALANALHNNIIAGAALDVFEEEPDVHPKLLTAPNTLLLPHIASATHRTREAIGMLAAKAISSVLEGKPDPEIPNLISR</sequence>
<evidence type="ECO:0000259" key="3">
    <source>
        <dbReference type="Pfam" id="PF00389"/>
    </source>
</evidence>
<name>A0ABW5JEG0_9BACT</name>
<feature type="domain" description="D-isomer specific 2-hydroxyacid dehydrogenase NAD-binding" evidence="4">
    <location>
        <begin position="112"/>
        <end position="291"/>
    </location>
</feature>
<reference evidence="6" key="1">
    <citation type="journal article" date="2019" name="Int. J. Syst. Evol. Microbiol.">
        <title>The Global Catalogue of Microorganisms (GCM) 10K type strain sequencing project: providing services to taxonomists for standard genome sequencing and annotation.</title>
        <authorList>
            <consortium name="The Broad Institute Genomics Platform"/>
            <consortium name="The Broad Institute Genome Sequencing Center for Infectious Disease"/>
            <person name="Wu L."/>
            <person name="Ma J."/>
        </authorList>
    </citation>
    <scope>NUCLEOTIDE SEQUENCE [LARGE SCALE GENOMIC DNA]</scope>
    <source>
        <strain evidence="6">KCTC 52042</strain>
    </source>
</reference>
<gene>
    <name evidence="5" type="ORF">ACFSVN_00065</name>
</gene>
<proteinExistence type="inferred from homology"/>
<dbReference type="RefSeq" id="WP_390296733.1">
    <property type="nucleotide sequence ID" value="NZ_JBHULI010000001.1"/>
</dbReference>
<evidence type="ECO:0000259" key="4">
    <source>
        <dbReference type="Pfam" id="PF02826"/>
    </source>
</evidence>
<protein>
    <submittedName>
        <fullName evidence="5">2-hydroxyacid dehydrogenase</fullName>
        <ecNumber evidence="5">1.1.1.-</ecNumber>
    </submittedName>
</protein>
<dbReference type="PROSITE" id="PS00065">
    <property type="entry name" value="D_2_HYDROXYACID_DH_1"/>
    <property type="match status" value="1"/>
</dbReference>
<dbReference type="InterPro" id="IPR029752">
    <property type="entry name" value="D-isomer_DH_CS1"/>
</dbReference>
<dbReference type="Proteomes" id="UP001597460">
    <property type="component" value="Unassembled WGS sequence"/>
</dbReference>
<dbReference type="InterPro" id="IPR050223">
    <property type="entry name" value="D-isomer_2-hydroxyacid_DH"/>
</dbReference>
<dbReference type="PANTHER" id="PTHR10996:SF283">
    <property type="entry name" value="GLYOXYLATE_HYDROXYPYRUVATE REDUCTASE B"/>
    <property type="match status" value="1"/>
</dbReference>
<dbReference type="Pfam" id="PF00389">
    <property type="entry name" value="2-Hacid_dh"/>
    <property type="match status" value="1"/>
</dbReference>
<dbReference type="InterPro" id="IPR006139">
    <property type="entry name" value="D-isomer_2_OHA_DH_cat_dom"/>
</dbReference>
<keyword evidence="1 2" id="KW-0560">Oxidoreductase</keyword>
<dbReference type="SUPFAM" id="SSF51735">
    <property type="entry name" value="NAD(P)-binding Rossmann-fold domains"/>
    <property type="match status" value="1"/>
</dbReference>
<dbReference type="CDD" id="cd05301">
    <property type="entry name" value="GDH"/>
    <property type="match status" value="1"/>
</dbReference>
<comment type="caution">
    <text evidence="5">The sequence shown here is derived from an EMBL/GenBank/DDBJ whole genome shotgun (WGS) entry which is preliminary data.</text>
</comment>
<evidence type="ECO:0000313" key="5">
    <source>
        <dbReference type="EMBL" id="MFD2530835.1"/>
    </source>
</evidence>
<evidence type="ECO:0000256" key="2">
    <source>
        <dbReference type="RuleBase" id="RU003719"/>
    </source>
</evidence>
<dbReference type="Gene3D" id="3.40.50.720">
    <property type="entry name" value="NAD(P)-binding Rossmann-like Domain"/>
    <property type="match status" value="2"/>
</dbReference>
<dbReference type="Pfam" id="PF02826">
    <property type="entry name" value="2-Hacid_dh_C"/>
    <property type="match status" value="1"/>
</dbReference>
<feature type="domain" description="D-isomer specific 2-hydroxyacid dehydrogenase catalytic" evidence="3">
    <location>
        <begin position="8"/>
        <end position="319"/>
    </location>
</feature>
<dbReference type="EMBL" id="JBHULI010000001">
    <property type="protein sequence ID" value="MFD2530835.1"/>
    <property type="molecule type" value="Genomic_DNA"/>
</dbReference>
<comment type="similarity">
    <text evidence="2">Belongs to the D-isomer specific 2-hydroxyacid dehydrogenase family.</text>
</comment>
<dbReference type="InterPro" id="IPR036291">
    <property type="entry name" value="NAD(P)-bd_dom_sf"/>
</dbReference>
<dbReference type="SUPFAM" id="SSF52283">
    <property type="entry name" value="Formate/glycerate dehydrogenase catalytic domain-like"/>
    <property type="match status" value="1"/>
</dbReference>
<dbReference type="PANTHER" id="PTHR10996">
    <property type="entry name" value="2-HYDROXYACID DEHYDROGENASE-RELATED"/>
    <property type="match status" value="1"/>
</dbReference>
<dbReference type="EC" id="1.1.1.-" evidence="5"/>